<reference evidence="2" key="1">
    <citation type="submission" date="2018-01" db="EMBL/GenBank/DDBJ databases">
        <title>An insight into the sialome of Amazonian anophelines.</title>
        <authorList>
            <person name="Ribeiro J.M."/>
            <person name="Scarpassa V."/>
            <person name="Calvo E."/>
        </authorList>
    </citation>
    <scope>NUCLEOTIDE SEQUENCE</scope>
</reference>
<accession>A0A2M4DJ70</accession>
<organism evidence="2">
    <name type="scientific">Anopheles darlingi</name>
    <name type="common">Mosquito</name>
    <dbReference type="NCBI Taxonomy" id="43151"/>
    <lineage>
        <taxon>Eukaryota</taxon>
        <taxon>Metazoa</taxon>
        <taxon>Ecdysozoa</taxon>
        <taxon>Arthropoda</taxon>
        <taxon>Hexapoda</taxon>
        <taxon>Insecta</taxon>
        <taxon>Pterygota</taxon>
        <taxon>Neoptera</taxon>
        <taxon>Endopterygota</taxon>
        <taxon>Diptera</taxon>
        <taxon>Nematocera</taxon>
        <taxon>Culicoidea</taxon>
        <taxon>Culicidae</taxon>
        <taxon>Anophelinae</taxon>
        <taxon>Anopheles</taxon>
    </lineage>
</organism>
<feature type="chain" id="PRO_5014759931" evidence="1">
    <location>
        <begin position="19"/>
        <end position="72"/>
    </location>
</feature>
<sequence length="72" mass="8223">MMLLSFPFFLLLTQLGDRSGCMGLGALQKLQHWITHPVLNCRYRCRWCHVLITDTTTTTNGCGTSGGRRWIH</sequence>
<dbReference type="EMBL" id="GGFL01013413">
    <property type="protein sequence ID" value="MBW77591.1"/>
    <property type="molecule type" value="Transcribed_RNA"/>
</dbReference>
<proteinExistence type="predicted"/>
<name>A0A2M4DJ70_ANODA</name>
<feature type="signal peptide" evidence="1">
    <location>
        <begin position="1"/>
        <end position="18"/>
    </location>
</feature>
<protein>
    <submittedName>
        <fullName evidence="2">Putative secreted protein</fullName>
    </submittedName>
</protein>
<evidence type="ECO:0000256" key="1">
    <source>
        <dbReference type="SAM" id="SignalP"/>
    </source>
</evidence>
<keyword evidence="1" id="KW-0732">Signal</keyword>
<dbReference type="AlphaFoldDB" id="A0A2M4DJ70"/>
<evidence type="ECO:0000313" key="2">
    <source>
        <dbReference type="EMBL" id="MBW77591.1"/>
    </source>
</evidence>